<evidence type="ECO:0000256" key="5">
    <source>
        <dbReference type="SAM" id="Phobius"/>
    </source>
</evidence>
<feature type="transmembrane region" description="Helical" evidence="5">
    <location>
        <begin position="84"/>
        <end position="103"/>
    </location>
</feature>
<evidence type="ECO:0000313" key="7">
    <source>
        <dbReference type="EMBL" id="KAL3822085.1"/>
    </source>
</evidence>
<dbReference type="InterPro" id="IPR019402">
    <property type="entry name" value="CWH43_N"/>
</dbReference>
<evidence type="ECO:0000256" key="3">
    <source>
        <dbReference type="ARBA" id="ARBA00022989"/>
    </source>
</evidence>
<feature type="transmembrane region" description="Helical" evidence="5">
    <location>
        <begin position="220"/>
        <end position="239"/>
    </location>
</feature>
<feature type="transmembrane region" description="Helical" evidence="5">
    <location>
        <begin position="40"/>
        <end position="64"/>
    </location>
</feature>
<dbReference type="Pfam" id="PF10277">
    <property type="entry name" value="Frag1"/>
    <property type="match status" value="1"/>
</dbReference>
<keyword evidence="8" id="KW-1185">Reference proteome</keyword>
<reference evidence="7 8" key="1">
    <citation type="submission" date="2024-10" db="EMBL/GenBank/DDBJ databases">
        <title>Updated reference genomes for cyclostephanoid diatoms.</title>
        <authorList>
            <person name="Roberts W.R."/>
            <person name="Alverson A.J."/>
        </authorList>
    </citation>
    <scope>NUCLEOTIDE SEQUENCE [LARGE SCALE GENOMIC DNA]</scope>
    <source>
        <strain evidence="7 8">AJA228-03</strain>
    </source>
</reference>
<dbReference type="PANTHER" id="PTHR21324">
    <property type="entry name" value="FASTING-INDUCIBLE INTEGRAL MEMBRANE PROTEIN TM6P1-RELATED"/>
    <property type="match status" value="1"/>
</dbReference>
<feature type="transmembrane region" description="Helical" evidence="5">
    <location>
        <begin position="192"/>
        <end position="208"/>
    </location>
</feature>
<dbReference type="PANTHER" id="PTHR21324:SF2">
    <property type="entry name" value="EG:22E5.9 PROTEIN"/>
    <property type="match status" value="1"/>
</dbReference>
<feature type="transmembrane region" description="Helical" evidence="5">
    <location>
        <begin position="158"/>
        <end position="180"/>
    </location>
</feature>
<proteinExistence type="predicted"/>
<dbReference type="Proteomes" id="UP001530377">
    <property type="component" value="Unassembled WGS sequence"/>
</dbReference>
<feature type="domain" description="CWH43-like N-terminal" evidence="6">
    <location>
        <begin position="43"/>
        <end position="233"/>
    </location>
</feature>
<comment type="subcellular location">
    <subcellularLocation>
        <location evidence="1">Endomembrane system</location>
        <topology evidence="1">Multi-pass membrane protein</topology>
    </subcellularLocation>
</comment>
<comment type="caution">
    <text evidence="7">The sequence shown here is derived from an EMBL/GenBank/DDBJ whole genome shotgun (WGS) entry which is preliminary data.</text>
</comment>
<evidence type="ECO:0000259" key="6">
    <source>
        <dbReference type="Pfam" id="PF10277"/>
    </source>
</evidence>
<dbReference type="InterPro" id="IPR050911">
    <property type="entry name" value="DRAM/TMEM150_Autophagy_Mod"/>
</dbReference>
<protein>
    <recommendedName>
        <fullName evidence="6">CWH43-like N-terminal domain-containing protein</fullName>
    </recommendedName>
</protein>
<evidence type="ECO:0000256" key="4">
    <source>
        <dbReference type="ARBA" id="ARBA00023136"/>
    </source>
</evidence>
<dbReference type="EMBL" id="JALLPB020000075">
    <property type="protein sequence ID" value="KAL3822085.1"/>
    <property type="molecule type" value="Genomic_DNA"/>
</dbReference>
<feature type="transmembrane region" description="Helical" evidence="5">
    <location>
        <begin position="124"/>
        <end position="146"/>
    </location>
</feature>
<evidence type="ECO:0000256" key="2">
    <source>
        <dbReference type="ARBA" id="ARBA00022692"/>
    </source>
</evidence>
<gene>
    <name evidence="7" type="ORF">ACHAXA_000153</name>
</gene>
<keyword evidence="2 5" id="KW-0812">Transmembrane</keyword>
<organism evidence="7 8">
    <name type="scientific">Cyclostephanos tholiformis</name>
    <dbReference type="NCBI Taxonomy" id="382380"/>
    <lineage>
        <taxon>Eukaryota</taxon>
        <taxon>Sar</taxon>
        <taxon>Stramenopiles</taxon>
        <taxon>Ochrophyta</taxon>
        <taxon>Bacillariophyta</taxon>
        <taxon>Coscinodiscophyceae</taxon>
        <taxon>Thalassiosirophycidae</taxon>
        <taxon>Stephanodiscales</taxon>
        <taxon>Stephanodiscaceae</taxon>
        <taxon>Cyclostephanos</taxon>
    </lineage>
</organism>
<dbReference type="AlphaFoldDB" id="A0ABD3SCG2"/>
<accession>A0ABD3SCG2</accession>
<keyword evidence="4 5" id="KW-0472">Membrane</keyword>
<keyword evidence="3 5" id="KW-1133">Transmembrane helix</keyword>
<name>A0ABD3SCG2_9STRA</name>
<sequence length="258" mass="28661">MMGSTKVTRSQRKATATADPLLPTTSVQGKSRRCGACGRLILFLIPILACALILAALYLLAFIPEVVITEMSISDGLAYYDRKGVVLALNSTGATLACVVCIMRNIQINVYHRRQQSESMTLKALNFLAAVSGIFSYVGFVILAVFDLDGPAEHQRIHYIGATMYFVLGGLYGLLHTYLLRKQTQYPMFCKIIFVVVSFVMITSSIIYASNLNEYYEFEWFAVAFNAIYVGLMGLLFLVDPADDELGDFFCCRRVKAT</sequence>
<evidence type="ECO:0000256" key="1">
    <source>
        <dbReference type="ARBA" id="ARBA00004127"/>
    </source>
</evidence>
<evidence type="ECO:0000313" key="8">
    <source>
        <dbReference type="Proteomes" id="UP001530377"/>
    </source>
</evidence>
<dbReference type="GO" id="GO:0012505">
    <property type="term" value="C:endomembrane system"/>
    <property type="evidence" value="ECO:0007669"/>
    <property type="project" value="UniProtKB-SubCell"/>
</dbReference>